<dbReference type="CDD" id="cd02440">
    <property type="entry name" value="AdoMet_MTases"/>
    <property type="match status" value="1"/>
</dbReference>
<gene>
    <name evidence="3" type="ORF">PHYBLDRAFT_189169</name>
</gene>
<protein>
    <recommendedName>
        <fullName evidence="2">Methyltransferase domain-containing protein</fullName>
    </recommendedName>
</protein>
<reference evidence="4" key="1">
    <citation type="submission" date="2015-06" db="EMBL/GenBank/DDBJ databases">
        <title>Expansion of signal transduction pathways in fungi by whole-genome duplication.</title>
        <authorList>
            <consortium name="DOE Joint Genome Institute"/>
            <person name="Corrochano L.M."/>
            <person name="Kuo A."/>
            <person name="Marcet-Houben M."/>
            <person name="Polaino S."/>
            <person name="Salamov A."/>
            <person name="Villalobos J.M."/>
            <person name="Alvarez M.I."/>
            <person name="Avalos J."/>
            <person name="Benito E.P."/>
            <person name="Benoit I."/>
            <person name="Burger G."/>
            <person name="Camino L.P."/>
            <person name="Canovas D."/>
            <person name="Cerda-Olmedo E."/>
            <person name="Cheng J.-F."/>
            <person name="Dominguez A."/>
            <person name="Elias M."/>
            <person name="Eslava A.P."/>
            <person name="Glaser F."/>
            <person name="Grimwood J."/>
            <person name="Gutierrez G."/>
            <person name="Heitman J."/>
            <person name="Henrissat B."/>
            <person name="Iturriaga E.A."/>
            <person name="Lang B.F."/>
            <person name="Lavin J.L."/>
            <person name="Lee S."/>
            <person name="Li W."/>
            <person name="Lindquist E."/>
            <person name="Lopez-Garcia S."/>
            <person name="Luque E.M."/>
            <person name="Marcos A.T."/>
            <person name="Martin J."/>
            <person name="McCluskey K."/>
            <person name="Medina H.R."/>
            <person name="Miralles-Duran A."/>
            <person name="Miyazaki A."/>
            <person name="Munoz-Torres E."/>
            <person name="Oguiza J.A."/>
            <person name="Ohm R."/>
            <person name="Olmedo M."/>
            <person name="Orejas M."/>
            <person name="Ortiz-Castellanos L."/>
            <person name="Pisabarro A.G."/>
            <person name="Rodriguez-Romero J."/>
            <person name="Ruiz-Herrera J."/>
            <person name="Ruiz-Vazquez R."/>
            <person name="Sanz C."/>
            <person name="Schackwitz W."/>
            <person name="Schmutz J."/>
            <person name="Shahriari M."/>
            <person name="Shelest E."/>
            <person name="Silva-Franco F."/>
            <person name="Soanes D."/>
            <person name="Syed K."/>
            <person name="Tagua V.G."/>
            <person name="Talbot N.J."/>
            <person name="Thon M."/>
            <person name="De vries R.P."/>
            <person name="Wiebenga A."/>
            <person name="Yadav J.S."/>
            <person name="Braun E.L."/>
            <person name="Baker S."/>
            <person name="Garre V."/>
            <person name="Horwitz B."/>
            <person name="Torres-Martinez S."/>
            <person name="Idnurm A."/>
            <person name="Herrera-Estrella A."/>
            <person name="Gabaldon T."/>
            <person name="Grigoriev I.V."/>
        </authorList>
    </citation>
    <scope>NUCLEOTIDE SEQUENCE [LARGE SCALE GENOMIC DNA]</scope>
    <source>
        <strain evidence="4">NRRL 1555(-)</strain>
    </source>
</reference>
<dbReference type="FunCoup" id="A0A167JYQ9">
    <property type="interactions" value="3"/>
</dbReference>
<sequence length="317" mass="35891">MGAKLSSAKSHSRRTSSTKSKTDSVSSNTAYNVPMLFPKQKTYDRGDSDYWYPIDDDEIDRLVGLHFAVKTLFGGNIPYHEQLLSQYPSNKGAKVLDLGCGPGTWVMELATEYPSSEFVGIDICDVFPTNIRPPNATFQLGNVTHKLPFEDNTFDFIQLRLFIISIQRDQWTKVMAEVIRVLKPGGFIQCIEPTIMTQGTPLVRQVADIFRDMITSQGQEPSIADKLDEYLAESGFRVLHDETKSVFLGRPGGVNDEFIWVLRSMLQSGEAFFLDRMGMNSEDYPAFVDSFCEQLHFPHEETEWSFVYVLGQKPPIL</sequence>
<dbReference type="AlphaFoldDB" id="A0A167JYQ9"/>
<organism evidence="3 4">
    <name type="scientific">Phycomyces blakesleeanus (strain ATCC 8743b / DSM 1359 / FGSC 10004 / NBRC 33097 / NRRL 1555)</name>
    <dbReference type="NCBI Taxonomy" id="763407"/>
    <lineage>
        <taxon>Eukaryota</taxon>
        <taxon>Fungi</taxon>
        <taxon>Fungi incertae sedis</taxon>
        <taxon>Mucoromycota</taxon>
        <taxon>Mucoromycotina</taxon>
        <taxon>Mucoromycetes</taxon>
        <taxon>Mucorales</taxon>
        <taxon>Phycomycetaceae</taxon>
        <taxon>Phycomyces</taxon>
    </lineage>
</organism>
<evidence type="ECO:0000313" key="4">
    <source>
        <dbReference type="Proteomes" id="UP000077315"/>
    </source>
</evidence>
<dbReference type="GO" id="GO:0008168">
    <property type="term" value="F:methyltransferase activity"/>
    <property type="evidence" value="ECO:0007669"/>
    <property type="project" value="TreeGrafter"/>
</dbReference>
<dbReference type="RefSeq" id="XP_018284976.1">
    <property type="nucleotide sequence ID" value="XM_018439615.1"/>
</dbReference>
<dbReference type="VEuPathDB" id="FungiDB:PHYBLDRAFT_189169"/>
<dbReference type="PANTHER" id="PTHR43591">
    <property type="entry name" value="METHYLTRANSFERASE"/>
    <property type="match status" value="1"/>
</dbReference>
<dbReference type="Pfam" id="PF13649">
    <property type="entry name" value="Methyltransf_25"/>
    <property type="match status" value="1"/>
</dbReference>
<accession>A0A167JYQ9</accession>
<feature type="domain" description="Methyltransferase" evidence="2">
    <location>
        <begin position="95"/>
        <end position="186"/>
    </location>
</feature>
<dbReference type="InterPro" id="IPR029063">
    <property type="entry name" value="SAM-dependent_MTases_sf"/>
</dbReference>
<evidence type="ECO:0000313" key="3">
    <source>
        <dbReference type="EMBL" id="OAD66936.1"/>
    </source>
</evidence>
<dbReference type="InterPro" id="IPR041698">
    <property type="entry name" value="Methyltransf_25"/>
</dbReference>
<dbReference type="PANTHER" id="PTHR43591:SF24">
    <property type="entry name" value="2-METHOXY-6-POLYPRENYL-1,4-BENZOQUINOL METHYLASE, MITOCHONDRIAL"/>
    <property type="match status" value="1"/>
</dbReference>
<dbReference type="InParanoid" id="A0A167JYQ9"/>
<proteinExistence type="predicted"/>
<feature type="region of interest" description="Disordered" evidence="1">
    <location>
        <begin position="1"/>
        <end position="26"/>
    </location>
</feature>
<name>A0A167JYQ9_PHYB8</name>
<dbReference type="EMBL" id="KV441026">
    <property type="protein sequence ID" value="OAD66936.1"/>
    <property type="molecule type" value="Genomic_DNA"/>
</dbReference>
<keyword evidence="4" id="KW-1185">Reference proteome</keyword>
<dbReference type="GeneID" id="29000521"/>
<dbReference type="Gene3D" id="3.40.50.150">
    <property type="entry name" value="Vaccinia Virus protein VP39"/>
    <property type="match status" value="1"/>
</dbReference>
<evidence type="ECO:0000259" key="2">
    <source>
        <dbReference type="Pfam" id="PF13649"/>
    </source>
</evidence>
<evidence type="ECO:0000256" key="1">
    <source>
        <dbReference type="SAM" id="MobiDB-lite"/>
    </source>
</evidence>
<dbReference type="SUPFAM" id="SSF53335">
    <property type="entry name" value="S-adenosyl-L-methionine-dependent methyltransferases"/>
    <property type="match status" value="1"/>
</dbReference>
<dbReference type="Proteomes" id="UP000077315">
    <property type="component" value="Unassembled WGS sequence"/>
</dbReference>
<dbReference type="OrthoDB" id="2013972at2759"/>
<feature type="compositionally biased region" description="Low complexity" evidence="1">
    <location>
        <begin position="17"/>
        <end position="26"/>
    </location>
</feature>
<dbReference type="STRING" id="763407.A0A167JYQ9"/>